<keyword evidence="3" id="KW-1185">Reference proteome</keyword>
<evidence type="ECO:0000313" key="2">
    <source>
        <dbReference type="EMBL" id="VEL15702.1"/>
    </source>
</evidence>
<feature type="non-terminal residue" evidence="2">
    <location>
        <position position="152"/>
    </location>
</feature>
<comment type="caution">
    <text evidence="2">The sequence shown here is derived from an EMBL/GenBank/DDBJ whole genome shotgun (WGS) entry which is preliminary data.</text>
</comment>
<dbReference type="EMBL" id="CAAALY010025533">
    <property type="protein sequence ID" value="VEL15702.1"/>
    <property type="molecule type" value="Genomic_DNA"/>
</dbReference>
<name>A0A448WMU6_9PLAT</name>
<accession>A0A448WMU6</accession>
<protein>
    <submittedName>
        <fullName evidence="2">Uncharacterized protein</fullName>
    </submittedName>
</protein>
<reference evidence="2" key="1">
    <citation type="submission" date="2018-11" db="EMBL/GenBank/DDBJ databases">
        <authorList>
            <consortium name="Pathogen Informatics"/>
        </authorList>
    </citation>
    <scope>NUCLEOTIDE SEQUENCE</scope>
</reference>
<sequence length="152" mass="16239">MPFSSAVLSSYLYHTLAFRPDGGNGCPVAEHESDREEREMFSSSPDSFSLLGPVSKATAMPRTDSSLYTHFEGDFRGGLAEAMIEALPMTTASKESEDVTVKHESETCELQQTLAVLQVAGSTGLSKVESSSSSDEAVLVATRRLSATSPPE</sequence>
<feature type="region of interest" description="Disordered" evidence="1">
    <location>
        <begin position="124"/>
        <end position="152"/>
    </location>
</feature>
<evidence type="ECO:0000256" key="1">
    <source>
        <dbReference type="SAM" id="MobiDB-lite"/>
    </source>
</evidence>
<proteinExistence type="predicted"/>
<gene>
    <name evidence="2" type="ORF">PXEA_LOCUS9142</name>
</gene>
<dbReference type="AlphaFoldDB" id="A0A448WMU6"/>
<dbReference type="Proteomes" id="UP000784294">
    <property type="component" value="Unassembled WGS sequence"/>
</dbReference>
<organism evidence="2 3">
    <name type="scientific">Protopolystoma xenopodis</name>
    <dbReference type="NCBI Taxonomy" id="117903"/>
    <lineage>
        <taxon>Eukaryota</taxon>
        <taxon>Metazoa</taxon>
        <taxon>Spiralia</taxon>
        <taxon>Lophotrochozoa</taxon>
        <taxon>Platyhelminthes</taxon>
        <taxon>Monogenea</taxon>
        <taxon>Polyopisthocotylea</taxon>
        <taxon>Polystomatidea</taxon>
        <taxon>Polystomatidae</taxon>
        <taxon>Protopolystoma</taxon>
    </lineage>
</organism>
<evidence type="ECO:0000313" key="3">
    <source>
        <dbReference type="Proteomes" id="UP000784294"/>
    </source>
</evidence>